<reference evidence="2 3" key="2">
    <citation type="submission" date="2020-07" db="EMBL/GenBank/DDBJ databases">
        <title>Genome assembly of wild tea tree DASZ reveals pedigree and selection history of tea varieties.</title>
        <authorList>
            <person name="Zhang W."/>
        </authorList>
    </citation>
    <scope>NUCLEOTIDE SEQUENCE [LARGE SCALE GENOMIC DNA]</scope>
    <source>
        <strain evidence="3">cv. G240</strain>
        <tissue evidence="2">Leaf</tissue>
    </source>
</reference>
<evidence type="ECO:0000313" key="2">
    <source>
        <dbReference type="EMBL" id="KAF5954991.1"/>
    </source>
</evidence>
<evidence type="ECO:0000313" key="3">
    <source>
        <dbReference type="Proteomes" id="UP000593564"/>
    </source>
</evidence>
<dbReference type="PANTHER" id="PTHR31373:SF17">
    <property type="entry name" value="OS06G0652100 PROTEIN"/>
    <property type="match status" value="1"/>
</dbReference>
<keyword evidence="3" id="KW-1185">Reference proteome</keyword>
<dbReference type="Proteomes" id="UP000593564">
    <property type="component" value="Unassembled WGS sequence"/>
</dbReference>
<dbReference type="InterPro" id="IPR056690">
    <property type="entry name" value="DUF7788"/>
</dbReference>
<proteinExistence type="predicted"/>
<protein>
    <recommendedName>
        <fullName evidence="1">DUF7788 domain-containing protein</fullName>
    </recommendedName>
</protein>
<sequence>MMGKLQSFSRREWWRIYPTRGKLKNYLAVCDVLGSMEGIPIEVSAAHGVLVSEPSEEPWKGKLITFSENPKLQMVEGDDLISKI</sequence>
<comment type="caution">
    <text evidence="2">The sequence shown here is derived from an EMBL/GenBank/DDBJ whole genome shotgun (WGS) entry which is preliminary data.</text>
</comment>
<organism evidence="2 3">
    <name type="scientific">Camellia sinensis</name>
    <name type="common">Tea plant</name>
    <name type="synonym">Thea sinensis</name>
    <dbReference type="NCBI Taxonomy" id="4442"/>
    <lineage>
        <taxon>Eukaryota</taxon>
        <taxon>Viridiplantae</taxon>
        <taxon>Streptophyta</taxon>
        <taxon>Embryophyta</taxon>
        <taxon>Tracheophyta</taxon>
        <taxon>Spermatophyta</taxon>
        <taxon>Magnoliopsida</taxon>
        <taxon>eudicotyledons</taxon>
        <taxon>Gunneridae</taxon>
        <taxon>Pentapetalae</taxon>
        <taxon>asterids</taxon>
        <taxon>Ericales</taxon>
        <taxon>Theaceae</taxon>
        <taxon>Camellia</taxon>
    </lineage>
</organism>
<evidence type="ECO:0000259" key="1">
    <source>
        <dbReference type="Pfam" id="PF25043"/>
    </source>
</evidence>
<dbReference type="PANTHER" id="PTHR31373">
    <property type="entry name" value="OS06G0652100 PROTEIN"/>
    <property type="match status" value="1"/>
</dbReference>
<reference evidence="3" key="1">
    <citation type="journal article" date="2020" name="Nat. Commun.">
        <title>Genome assembly of wild tea tree DASZ reveals pedigree and selection history of tea varieties.</title>
        <authorList>
            <person name="Zhang W."/>
            <person name="Zhang Y."/>
            <person name="Qiu H."/>
            <person name="Guo Y."/>
            <person name="Wan H."/>
            <person name="Zhang X."/>
            <person name="Scossa F."/>
            <person name="Alseekh S."/>
            <person name="Zhang Q."/>
            <person name="Wang P."/>
            <person name="Xu L."/>
            <person name="Schmidt M.H."/>
            <person name="Jia X."/>
            <person name="Li D."/>
            <person name="Zhu A."/>
            <person name="Guo F."/>
            <person name="Chen W."/>
            <person name="Ni D."/>
            <person name="Usadel B."/>
            <person name="Fernie A.R."/>
            <person name="Wen W."/>
        </authorList>
    </citation>
    <scope>NUCLEOTIDE SEQUENCE [LARGE SCALE GENOMIC DNA]</scope>
    <source>
        <strain evidence="3">cv. G240</strain>
    </source>
</reference>
<dbReference type="EMBL" id="JACBKZ010000003">
    <property type="protein sequence ID" value="KAF5954991.1"/>
    <property type="molecule type" value="Genomic_DNA"/>
</dbReference>
<accession>A0A7J7HRZ9</accession>
<dbReference type="AlphaFoldDB" id="A0A7J7HRZ9"/>
<name>A0A7J7HRZ9_CAMSI</name>
<feature type="domain" description="DUF7788" evidence="1">
    <location>
        <begin position="26"/>
        <end position="83"/>
    </location>
</feature>
<gene>
    <name evidence="2" type="ORF">HYC85_007847</name>
</gene>
<dbReference type="Pfam" id="PF25043">
    <property type="entry name" value="DUF7788"/>
    <property type="match status" value="1"/>
</dbReference>
<dbReference type="InterPro" id="IPR011205">
    <property type="entry name" value="UCP015417_vWA"/>
</dbReference>